<keyword evidence="6" id="KW-0560">Oxidoreductase</keyword>
<dbReference type="eggNOG" id="COG2710">
    <property type="taxonomic scope" value="Bacteria"/>
</dbReference>
<feature type="compositionally biased region" description="Gly residues" evidence="4">
    <location>
        <begin position="32"/>
        <end position="41"/>
    </location>
</feature>
<dbReference type="PANTHER" id="PTHR33712:SF7">
    <property type="entry name" value="LIGHT-INDEPENDENT PROTOCHLOROPHYLLIDE REDUCTASE SUBUNIT B"/>
    <property type="match status" value="1"/>
</dbReference>
<dbReference type="Pfam" id="PF00148">
    <property type="entry name" value="Oxidored_nitro"/>
    <property type="match status" value="1"/>
</dbReference>
<gene>
    <name evidence="6" type="ORF">RSPPHO_02536</name>
</gene>
<feature type="domain" description="Nitrogenase/oxidoreductase component 1" evidence="5">
    <location>
        <begin position="63"/>
        <end position="470"/>
    </location>
</feature>
<dbReference type="InterPro" id="IPR005975">
    <property type="entry name" value="Nase_Mo-Fe_CF"/>
</dbReference>
<sequence>MGASPPARAVGNHRAAPRSRCRPRRRRNRPGHPGGPAGGRGMSKAFTLPRSGKALSVSPLKLSAPLGAALALMGIDRCLPCLHGTQGCTAFALVMLVRHFREAIPLQTTAMSEISTILGGRDNIEQALLNIQKRAKPRLIPILTTALTETRGEDMTGDLAAIRTQRRELDDTEVVLVHTPDFSGSLELGWSRAVTALIDALVPEDVPESDPGHINVLAGAHLGPGDVEELKSLIEAFGLTVTMLPDLSVSLDGHVPDAWSLTTLGGTTVEEIKVLGRASATLVIGEHMRTAGDLLEARTGVPSLLFESLTGLAPTDRLMSTLAELSGRPVPAALRRQRSRLVDALMDAHFSFGGTRVALAGEPDFVMSLGPLLTGLGARLQCVVVPVDAPHLAGLEAHSLLVGDLEDLGQGAVGCDLMIASTNGQLPARRAQVPLFRAGFPVIDRLGVPQRLSIGYRGTRDMVYALGNALIDAAEAHHAAHDAAQPDLFSPLSPTTESPVHERPADRPQAALG</sequence>
<dbReference type="Gene3D" id="6.10.250.1090">
    <property type="match status" value="1"/>
</dbReference>
<feature type="region of interest" description="Disordered" evidence="4">
    <location>
        <begin position="1"/>
        <end position="46"/>
    </location>
</feature>
<keyword evidence="7" id="KW-1185">Reference proteome</keyword>
<dbReference type="PATRIC" id="fig|1150469.3.peg.2888"/>
<dbReference type="InterPro" id="IPR050152">
    <property type="entry name" value="ChlB/BchB/BchZ"/>
</dbReference>
<evidence type="ECO:0000256" key="1">
    <source>
        <dbReference type="ARBA" id="ARBA00003171"/>
    </source>
</evidence>
<dbReference type="GO" id="GO:0065003">
    <property type="term" value="P:protein-containing complex assembly"/>
    <property type="evidence" value="ECO:0007669"/>
    <property type="project" value="InterPro"/>
</dbReference>
<comment type="similarity">
    <text evidence="3">Belongs to the NifD/NifK/NifE/NifN family.</text>
</comment>
<accession>H6SMM7</accession>
<evidence type="ECO:0000256" key="4">
    <source>
        <dbReference type="SAM" id="MobiDB-lite"/>
    </source>
</evidence>
<dbReference type="HOGENOM" id="CLU_025876_2_0_5"/>
<comment type="function">
    <text evidence="1">This protein may play a role in the biosynthesis of the prosthetic group of nitrogenase (FeMo cofactor).</text>
</comment>
<evidence type="ECO:0000313" key="6">
    <source>
        <dbReference type="EMBL" id="CCG09162.1"/>
    </source>
</evidence>
<evidence type="ECO:0000256" key="2">
    <source>
        <dbReference type="ARBA" id="ARBA00005155"/>
    </source>
</evidence>
<dbReference type="SUPFAM" id="SSF53807">
    <property type="entry name" value="Helical backbone' metal receptor"/>
    <property type="match status" value="1"/>
</dbReference>
<feature type="compositionally biased region" description="Basic residues" evidence="4">
    <location>
        <begin position="15"/>
        <end position="30"/>
    </location>
</feature>
<dbReference type="Gene3D" id="3.40.50.1980">
    <property type="entry name" value="Nitrogenase molybdenum iron protein domain"/>
    <property type="match status" value="3"/>
</dbReference>
<feature type="region of interest" description="Disordered" evidence="4">
    <location>
        <begin position="486"/>
        <end position="513"/>
    </location>
</feature>
<comment type="pathway">
    <text evidence="2">Cofactor biosynthesis; Fe-Mo cofactor biosynthesis.</text>
</comment>
<evidence type="ECO:0000313" key="7">
    <source>
        <dbReference type="Proteomes" id="UP000033220"/>
    </source>
</evidence>
<name>H6SMM7_PARPM</name>
<dbReference type="Proteomes" id="UP000033220">
    <property type="component" value="Chromosome DSM 122"/>
</dbReference>
<dbReference type="InterPro" id="IPR000510">
    <property type="entry name" value="Nase/OxRdtase_comp1"/>
</dbReference>
<dbReference type="EC" id="1.18.6.1" evidence="6"/>
<organism evidence="6 7">
    <name type="scientific">Pararhodospirillum photometricum DSM 122</name>
    <dbReference type="NCBI Taxonomy" id="1150469"/>
    <lineage>
        <taxon>Bacteria</taxon>
        <taxon>Pseudomonadati</taxon>
        <taxon>Pseudomonadota</taxon>
        <taxon>Alphaproteobacteria</taxon>
        <taxon>Rhodospirillales</taxon>
        <taxon>Rhodospirillaceae</taxon>
        <taxon>Pararhodospirillum</taxon>
    </lineage>
</organism>
<dbReference type="GO" id="GO:0016163">
    <property type="term" value="F:nitrogenase activity"/>
    <property type="evidence" value="ECO:0007669"/>
    <property type="project" value="UniProtKB-EC"/>
</dbReference>
<dbReference type="UniPathway" id="UPA00782"/>
<dbReference type="STRING" id="1150469.RSPPHO_02536"/>
<protein>
    <submittedName>
        <fullName evidence="6">Nitrogenase molybdenum-iron cofactor biosynthesis protein</fullName>
        <ecNumber evidence="6">1.18.6.1</ecNumber>
    </submittedName>
</protein>
<dbReference type="CDD" id="cd01966">
    <property type="entry name" value="Nitrogenase_NifN_1"/>
    <property type="match status" value="1"/>
</dbReference>
<dbReference type="AlphaFoldDB" id="H6SMM7"/>
<dbReference type="PANTHER" id="PTHR33712">
    <property type="entry name" value="LIGHT-INDEPENDENT PROTOCHLOROPHYLLIDE REDUCTASE SUBUNIT B"/>
    <property type="match status" value="1"/>
</dbReference>
<dbReference type="EMBL" id="HE663493">
    <property type="protein sequence ID" value="CCG09162.1"/>
    <property type="molecule type" value="Genomic_DNA"/>
</dbReference>
<evidence type="ECO:0000259" key="5">
    <source>
        <dbReference type="Pfam" id="PF00148"/>
    </source>
</evidence>
<dbReference type="KEGG" id="rpm:RSPPHO_02536"/>
<proteinExistence type="inferred from homology"/>
<evidence type="ECO:0000256" key="3">
    <source>
        <dbReference type="ARBA" id="ARBA00011002"/>
    </source>
</evidence>
<reference evidence="6 7" key="1">
    <citation type="submission" date="2012-02" db="EMBL/GenBank/DDBJ databases">
        <title>Shotgun genome sequence of Phaeospirillum photometricum DSM 122.</title>
        <authorList>
            <person name="Duquesne K."/>
            <person name="Sturgis J."/>
        </authorList>
    </citation>
    <scope>NUCLEOTIDE SEQUENCE [LARGE SCALE GENOMIC DNA]</scope>
    <source>
        <strain evidence="7">DSM122</strain>
    </source>
</reference>
<dbReference type="NCBIfam" id="TIGR01285">
    <property type="entry name" value="nifN"/>
    <property type="match status" value="1"/>
</dbReference>